<dbReference type="RefSeq" id="YP_008082022.1">
    <property type="nucleotide sequence ID" value="NC_021436.1"/>
</dbReference>
<reference evidence="2" key="2">
    <citation type="journal article" date="2014" name="FEMS Microbiol. Lett.">
        <title>Mobile elements and mitochondrial genome expansion in the soil fungus and potato pathogen Rhizoctonia solani AG-3.</title>
        <authorList>
            <person name="Losada L."/>
            <person name="Pakala S.B."/>
            <person name="Fedorova N.D."/>
            <person name="Joardar V."/>
            <person name="Shabalina S.A."/>
            <person name="Hostetler J."/>
            <person name="Pakala S.M."/>
            <person name="Zafar N."/>
            <person name="Thomas E."/>
            <person name="Rodriguez-Carres M."/>
            <person name="Dean R."/>
            <person name="Vilgalys R."/>
            <person name="Nierman W.C."/>
            <person name="Cubeta M.A."/>
        </authorList>
    </citation>
    <scope>NUCLEOTIDE SEQUENCE</scope>
    <source>
        <strain evidence="2">AG3 Rhs1AP</strain>
    </source>
</reference>
<dbReference type="GeneID" id="16029515"/>
<sequence length="99" mass="11577">MIFLNLKNSASQLFFKNNFRTGRSPQPRSALQKLFFKIWKYETVTSDLNRREFMLLASLLIPTVLFGFFPNIILDSLRVGVPCSCMNLFMQQQGNYFII</sequence>
<accession>N0ABU0</accession>
<gene>
    <name evidence="2" type="ORF">RSOL_m00720</name>
</gene>
<name>N0ABU0_9AGAM</name>
<dbReference type="EMBL" id="KC352446">
    <property type="protein sequence ID" value="AGK45400.1"/>
    <property type="molecule type" value="Genomic_DNA"/>
</dbReference>
<reference evidence="2" key="1">
    <citation type="submission" date="2012-12" db="EMBL/GenBank/DDBJ databases">
        <authorList>
            <person name="Pakala S."/>
            <person name="Fedorova N."/>
            <person name="Joardar V."/>
            <person name="Shabalina S."/>
            <person name="Hostetler J."/>
            <person name="Pakala S."/>
            <person name="Zafar N."/>
            <person name="Nierman W."/>
            <person name="Cubeta M."/>
        </authorList>
    </citation>
    <scope>NUCLEOTIDE SEQUENCE</scope>
    <source>
        <strain evidence="2">AG3 Rhs1AP</strain>
    </source>
</reference>
<feature type="transmembrane region" description="Helical" evidence="1">
    <location>
        <begin position="53"/>
        <end position="74"/>
    </location>
</feature>
<dbReference type="AlphaFoldDB" id="N0ABU0"/>
<keyword evidence="1" id="KW-0472">Membrane</keyword>
<proteinExistence type="predicted"/>
<evidence type="ECO:0000313" key="2">
    <source>
        <dbReference type="EMBL" id="AGK45400.1"/>
    </source>
</evidence>
<keyword evidence="1" id="KW-1133">Transmembrane helix</keyword>
<protein>
    <submittedName>
        <fullName evidence="2">Uncharacterized protein</fullName>
    </submittedName>
</protein>
<evidence type="ECO:0000256" key="1">
    <source>
        <dbReference type="SAM" id="Phobius"/>
    </source>
</evidence>
<geneLocation type="mitochondrion" evidence="2"/>
<keyword evidence="1" id="KW-0812">Transmembrane</keyword>
<organism evidence="2">
    <name type="scientific">Rhizoctonia solani</name>
    <dbReference type="NCBI Taxonomy" id="456999"/>
    <lineage>
        <taxon>Eukaryota</taxon>
        <taxon>Fungi</taxon>
        <taxon>Dikarya</taxon>
        <taxon>Basidiomycota</taxon>
        <taxon>Agaricomycotina</taxon>
        <taxon>Agaricomycetes</taxon>
        <taxon>Cantharellales</taxon>
        <taxon>Ceratobasidiaceae</taxon>
        <taxon>Rhizoctonia</taxon>
    </lineage>
</organism>
<keyword evidence="2" id="KW-0496">Mitochondrion</keyword>